<organism evidence="6">
    <name type="scientific">marine sediment metagenome</name>
    <dbReference type="NCBI Taxonomy" id="412755"/>
    <lineage>
        <taxon>unclassified sequences</taxon>
        <taxon>metagenomes</taxon>
        <taxon>ecological metagenomes</taxon>
    </lineage>
</organism>
<dbReference type="PROSITE" id="PS50045">
    <property type="entry name" value="SIGMA54_INTERACT_4"/>
    <property type="match status" value="1"/>
</dbReference>
<protein>
    <recommendedName>
        <fullName evidence="5">Sigma-54 factor interaction domain-containing protein</fullName>
    </recommendedName>
</protein>
<dbReference type="InterPro" id="IPR025944">
    <property type="entry name" value="Sigma_54_int_dom_CS"/>
</dbReference>
<keyword evidence="1" id="KW-0547">Nucleotide-binding</keyword>
<proteinExistence type="predicted"/>
<dbReference type="SUPFAM" id="SSF52540">
    <property type="entry name" value="P-loop containing nucleoside triphosphate hydrolases"/>
    <property type="match status" value="1"/>
</dbReference>
<evidence type="ECO:0000259" key="5">
    <source>
        <dbReference type="PROSITE" id="PS50045"/>
    </source>
</evidence>
<evidence type="ECO:0000256" key="2">
    <source>
        <dbReference type="ARBA" id="ARBA00022840"/>
    </source>
</evidence>
<evidence type="ECO:0000256" key="3">
    <source>
        <dbReference type="ARBA" id="ARBA00023015"/>
    </source>
</evidence>
<keyword evidence="3" id="KW-0805">Transcription regulation</keyword>
<feature type="domain" description="Sigma-54 factor interaction" evidence="5">
    <location>
        <begin position="1"/>
        <end position="25"/>
    </location>
</feature>
<evidence type="ECO:0000313" key="6">
    <source>
        <dbReference type="EMBL" id="GAG95581.1"/>
    </source>
</evidence>
<dbReference type="Gene3D" id="1.10.8.60">
    <property type="match status" value="1"/>
</dbReference>
<keyword evidence="4" id="KW-0804">Transcription</keyword>
<dbReference type="InterPro" id="IPR058031">
    <property type="entry name" value="AAA_lid_NorR"/>
</dbReference>
<dbReference type="GO" id="GO:0006355">
    <property type="term" value="P:regulation of DNA-templated transcription"/>
    <property type="evidence" value="ECO:0007669"/>
    <property type="project" value="InterPro"/>
</dbReference>
<reference evidence="6" key="1">
    <citation type="journal article" date="2014" name="Front. Microbiol.">
        <title>High frequency of phylogenetically diverse reductive dehalogenase-homologous genes in deep subseafloor sedimentary metagenomes.</title>
        <authorList>
            <person name="Kawai M."/>
            <person name="Futagami T."/>
            <person name="Toyoda A."/>
            <person name="Takaki Y."/>
            <person name="Nishi S."/>
            <person name="Hori S."/>
            <person name="Arai W."/>
            <person name="Tsubouchi T."/>
            <person name="Morono Y."/>
            <person name="Uchiyama I."/>
            <person name="Ito T."/>
            <person name="Fujiyama A."/>
            <person name="Inagaki F."/>
            <person name="Takami H."/>
        </authorList>
    </citation>
    <scope>NUCLEOTIDE SEQUENCE</scope>
    <source>
        <strain evidence="6">Expedition CK06-06</strain>
    </source>
</reference>
<dbReference type="GO" id="GO:0005524">
    <property type="term" value="F:ATP binding"/>
    <property type="evidence" value="ECO:0007669"/>
    <property type="project" value="InterPro"/>
</dbReference>
<sequence length="46" mass="5384">MDEMMLYDWPGNIRELENAIERAVVVGKQREILPEDLPIFCHEPVS</sequence>
<accession>X1DGN4</accession>
<feature type="non-terminal residue" evidence="6">
    <location>
        <position position="46"/>
    </location>
</feature>
<keyword evidence="2" id="KW-0067">ATP-binding</keyword>
<dbReference type="Pfam" id="PF25601">
    <property type="entry name" value="AAA_lid_14"/>
    <property type="match status" value="1"/>
</dbReference>
<dbReference type="PROSITE" id="PS00688">
    <property type="entry name" value="SIGMA54_INTERACT_3"/>
    <property type="match status" value="1"/>
</dbReference>
<dbReference type="InterPro" id="IPR002078">
    <property type="entry name" value="Sigma_54_int"/>
</dbReference>
<dbReference type="EMBL" id="BART01027645">
    <property type="protein sequence ID" value="GAG95581.1"/>
    <property type="molecule type" value="Genomic_DNA"/>
</dbReference>
<gene>
    <name evidence="6" type="ORF">S01H4_48960</name>
</gene>
<name>X1DGN4_9ZZZZ</name>
<dbReference type="AlphaFoldDB" id="X1DGN4"/>
<evidence type="ECO:0000256" key="1">
    <source>
        <dbReference type="ARBA" id="ARBA00022741"/>
    </source>
</evidence>
<comment type="caution">
    <text evidence="6">The sequence shown here is derived from an EMBL/GenBank/DDBJ whole genome shotgun (WGS) entry which is preliminary data.</text>
</comment>
<evidence type="ECO:0000256" key="4">
    <source>
        <dbReference type="ARBA" id="ARBA00023163"/>
    </source>
</evidence>
<dbReference type="InterPro" id="IPR027417">
    <property type="entry name" value="P-loop_NTPase"/>
</dbReference>